<organism evidence="3 4">
    <name type="scientific">Gilliamella apicola</name>
    <dbReference type="NCBI Taxonomy" id="1196095"/>
    <lineage>
        <taxon>Bacteria</taxon>
        <taxon>Pseudomonadati</taxon>
        <taxon>Pseudomonadota</taxon>
        <taxon>Gammaproteobacteria</taxon>
        <taxon>Orbales</taxon>
        <taxon>Orbaceae</taxon>
        <taxon>Gilliamella</taxon>
    </lineage>
</organism>
<dbReference type="PANTHER" id="PTHR43804:SF9">
    <property type="entry name" value="PEPTIDE CHAIN RELEASE FACTOR HOMOLOG-RELATED"/>
    <property type="match status" value="1"/>
</dbReference>
<dbReference type="InterPro" id="IPR050057">
    <property type="entry name" value="Prokaryotic/Mito_RF"/>
</dbReference>
<dbReference type="RefSeq" id="WP_110423439.1">
    <property type="nucleotide sequence ID" value="NZ_QGLP01000005.1"/>
</dbReference>
<dbReference type="AlphaFoldDB" id="A0A2V4DZR1"/>
<dbReference type="Gene3D" id="3.30.70.1660">
    <property type="match status" value="1"/>
</dbReference>
<dbReference type="NCBIfam" id="TIGR03072">
    <property type="entry name" value="release_prfH"/>
    <property type="match status" value="1"/>
</dbReference>
<dbReference type="Proteomes" id="UP000247483">
    <property type="component" value="Unassembled WGS sequence"/>
</dbReference>
<dbReference type="InterPro" id="IPR045853">
    <property type="entry name" value="Pep_chain_release_fac_I_sf"/>
</dbReference>
<dbReference type="InterPro" id="IPR017509">
    <property type="entry name" value="PrfH"/>
</dbReference>
<dbReference type="PANTHER" id="PTHR43804">
    <property type="entry name" value="LD18447P"/>
    <property type="match status" value="1"/>
</dbReference>
<dbReference type="InterPro" id="IPR000352">
    <property type="entry name" value="Pep_chain_release_fac_I"/>
</dbReference>
<evidence type="ECO:0000259" key="2">
    <source>
        <dbReference type="Pfam" id="PF00472"/>
    </source>
</evidence>
<evidence type="ECO:0000256" key="1">
    <source>
        <dbReference type="ARBA" id="ARBA00010835"/>
    </source>
</evidence>
<reference evidence="3 4" key="1">
    <citation type="submission" date="2018-05" db="EMBL/GenBank/DDBJ databases">
        <title>Reference genomes for bee gut microbiota database.</title>
        <authorList>
            <person name="Ellegaard K.M."/>
        </authorList>
    </citation>
    <scope>NUCLEOTIDE SEQUENCE [LARGE SCALE GENOMIC DNA]</scope>
    <source>
        <strain evidence="3 4">ESL0177</strain>
    </source>
</reference>
<comment type="caution">
    <text evidence="3">The sequence shown here is derived from an EMBL/GenBank/DDBJ whole genome shotgun (WGS) entry which is preliminary data.</text>
</comment>
<evidence type="ECO:0000313" key="3">
    <source>
        <dbReference type="EMBL" id="PXZ04076.1"/>
    </source>
</evidence>
<feature type="domain" description="Prokaryotic-type class I peptide chain release factors" evidence="2">
    <location>
        <begin position="102"/>
        <end position="182"/>
    </location>
</feature>
<dbReference type="Pfam" id="PF00472">
    <property type="entry name" value="RF-1"/>
    <property type="match status" value="1"/>
</dbReference>
<sequence length="205" mass="23177">MALLFFSSARGPDECTLAVAKAVTQFLTEAVQKSVTTEIIESVLGDKPNTFRSVLLSVEGIESKALIQRWLGTIQWICQSPYRPTHKRKNWFLGVTCLPNPMELNDNTIEFTTMKSSGAGGQHVNKTESAVRAIHLTTGISVKVQTERSQHANKRLAKLLLAYKLAQYEAEQHEQQKNIRQKFHDSILRGNSQLIFYGKKFQEKK</sequence>
<gene>
    <name evidence="3" type="ORF">DKK79_06805</name>
</gene>
<name>A0A2V4DZR1_9GAMM</name>
<dbReference type="EMBL" id="QGLP01000005">
    <property type="protein sequence ID" value="PXZ04076.1"/>
    <property type="molecule type" value="Genomic_DNA"/>
</dbReference>
<accession>A0A2V4DZR1</accession>
<dbReference type="Gene3D" id="3.30.160.20">
    <property type="match status" value="1"/>
</dbReference>
<evidence type="ECO:0000313" key="4">
    <source>
        <dbReference type="Proteomes" id="UP000247483"/>
    </source>
</evidence>
<comment type="similarity">
    <text evidence="1">Belongs to the prokaryotic/mitochondrial release factor family.</text>
</comment>
<protein>
    <submittedName>
        <fullName evidence="3">Peptide chain release factor H</fullName>
    </submittedName>
</protein>
<proteinExistence type="inferred from homology"/>
<dbReference type="GO" id="GO:0003747">
    <property type="term" value="F:translation release factor activity"/>
    <property type="evidence" value="ECO:0007669"/>
    <property type="project" value="InterPro"/>
</dbReference>
<dbReference type="SUPFAM" id="SSF75620">
    <property type="entry name" value="Release factor"/>
    <property type="match status" value="1"/>
</dbReference>